<dbReference type="InterPro" id="IPR047057">
    <property type="entry name" value="MerR_fam"/>
</dbReference>
<evidence type="ECO:0000313" key="5">
    <source>
        <dbReference type="Proteomes" id="UP000607645"/>
    </source>
</evidence>
<dbReference type="SUPFAM" id="SSF55136">
    <property type="entry name" value="Probable bacterial effector-binding domain"/>
    <property type="match status" value="1"/>
</dbReference>
<protein>
    <submittedName>
        <fullName evidence="4">MerR family transcriptional regulator</fullName>
    </submittedName>
</protein>
<feature type="coiled-coil region" evidence="2">
    <location>
        <begin position="77"/>
        <end position="111"/>
    </location>
</feature>
<dbReference type="GO" id="GO:0003677">
    <property type="term" value="F:DNA binding"/>
    <property type="evidence" value="ECO:0007669"/>
    <property type="project" value="UniProtKB-KW"/>
</dbReference>
<dbReference type="RefSeq" id="WP_186920136.1">
    <property type="nucleotide sequence ID" value="NZ_JACOPQ010000014.1"/>
</dbReference>
<proteinExistence type="predicted"/>
<gene>
    <name evidence="4" type="ORF">H8S62_15135</name>
</gene>
<dbReference type="Gene3D" id="1.10.1660.10">
    <property type="match status" value="1"/>
</dbReference>
<keyword evidence="5" id="KW-1185">Reference proteome</keyword>
<dbReference type="GO" id="GO:0003700">
    <property type="term" value="F:DNA-binding transcription factor activity"/>
    <property type="evidence" value="ECO:0007669"/>
    <property type="project" value="InterPro"/>
</dbReference>
<sequence length="264" mass="29951">MYTIGAFSKLSHVSARMLRHYDAIGLLRPAHVDPDTAYRYYDEAQLSTLIQIETLKSYGFSLSQVAQLLPLGQQELSRRIQRRRVEAHRELEELRKSLRRMEEDILRMEGTGMLKDQYHVIEMEAPAMRVLGLRRTISIGQTHELFQALYREMEARGLRRAGAAQLLFLGEEFNYESMDVEAQVAVSGDHPDVKEFPAGKFAAVTHVGPYETVRYAYDALCAWLAAHPEYKVCGGAVERYLKDEAQAASPEELETGVLFPIANA</sequence>
<dbReference type="CDD" id="cd01107">
    <property type="entry name" value="HTH_BmrR"/>
    <property type="match status" value="1"/>
</dbReference>
<dbReference type="Gene3D" id="3.20.80.10">
    <property type="entry name" value="Regulatory factor, effector binding domain"/>
    <property type="match status" value="1"/>
</dbReference>
<evidence type="ECO:0000256" key="2">
    <source>
        <dbReference type="SAM" id="Coils"/>
    </source>
</evidence>
<comment type="caution">
    <text evidence="4">The sequence shown here is derived from an EMBL/GenBank/DDBJ whole genome shotgun (WGS) entry which is preliminary data.</text>
</comment>
<dbReference type="AlphaFoldDB" id="A0A8J6JNP5"/>
<keyword evidence="1" id="KW-0238">DNA-binding</keyword>
<accession>A0A8J6JNP5</accession>
<dbReference type="InterPro" id="IPR000551">
    <property type="entry name" value="MerR-type_HTH_dom"/>
</dbReference>
<dbReference type="InterPro" id="IPR010499">
    <property type="entry name" value="AraC_E-bd"/>
</dbReference>
<dbReference type="SUPFAM" id="SSF46955">
    <property type="entry name" value="Putative DNA-binding domain"/>
    <property type="match status" value="1"/>
</dbReference>
<dbReference type="InterPro" id="IPR029442">
    <property type="entry name" value="GyrI-like"/>
</dbReference>
<dbReference type="InterPro" id="IPR011256">
    <property type="entry name" value="Reg_factor_effector_dom_sf"/>
</dbReference>
<evidence type="ECO:0000259" key="3">
    <source>
        <dbReference type="PROSITE" id="PS50937"/>
    </source>
</evidence>
<reference evidence="4" key="1">
    <citation type="submission" date="2020-08" db="EMBL/GenBank/DDBJ databases">
        <title>Genome public.</title>
        <authorList>
            <person name="Liu C."/>
            <person name="Sun Q."/>
        </authorList>
    </citation>
    <scope>NUCLEOTIDE SEQUENCE</scope>
    <source>
        <strain evidence="4">NSJ-52</strain>
    </source>
</reference>
<feature type="domain" description="HTH merR-type" evidence="3">
    <location>
        <begin position="1"/>
        <end position="71"/>
    </location>
</feature>
<evidence type="ECO:0000256" key="1">
    <source>
        <dbReference type="ARBA" id="ARBA00023125"/>
    </source>
</evidence>
<keyword evidence="2" id="KW-0175">Coiled coil</keyword>
<dbReference type="PANTHER" id="PTHR30204">
    <property type="entry name" value="REDOX-CYCLING DRUG-SENSING TRANSCRIPTIONAL ACTIVATOR SOXR"/>
    <property type="match status" value="1"/>
</dbReference>
<name>A0A8J6JNP5_9FIRM</name>
<dbReference type="PROSITE" id="PS50937">
    <property type="entry name" value="HTH_MERR_2"/>
    <property type="match status" value="1"/>
</dbReference>
<dbReference type="Proteomes" id="UP000607645">
    <property type="component" value="Unassembled WGS sequence"/>
</dbReference>
<dbReference type="EMBL" id="JACOPQ010000014">
    <property type="protein sequence ID" value="MBC5738344.1"/>
    <property type="molecule type" value="Genomic_DNA"/>
</dbReference>
<dbReference type="SMART" id="SM00422">
    <property type="entry name" value="HTH_MERR"/>
    <property type="match status" value="1"/>
</dbReference>
<dbReference type="Pfam" id="PF06445">
    <property type="entry name" value="GyrI-like"/>
    <property type="match status" value="1"/>
</dbReference>
<organism evidence="4 5">
    <name type="scientific">Lawsonibacter faecis</name>
    <dbReference type="NCBI Taxonomy" id="2763052"/>
    <lineage>
        <taxon>Bacteria</taxon>
        <taxon>Bacillati</taxon>
        <taxon>Bacillota</taxon>
        <taxon>Clostridia</taxon>
        <taxon>Eubacteriales</taxon>
        <taxon>Oscillospiraceae</taxon>
        <taxon>Lawsonibacter</taxon>
    </lineage>
</organism>
<dbReference type="Pfam" id="PF13411">
    <property type="entry name" value="MerR_1"/>
    <property type="match status" value="1"/>
</dbReference>
<evidence type="ECO:0000313" key="4">
    <source>
        <dbReference type="EMBL" id="MBC5738344.1"/>
    </source>
</evidence>
<dbReference type="InterPro" id="IPR009061">
    <property type="entry name" value="DNA-bd_dom_put_sf"/>
</dbReference>
<dbReference type="PANTHER" id="PTHR30204:SF97">
    <property type="entry name" value="MERR FAMILY REGULATORY PROTEIN"/>
    <property type="match status" value="1"/>
</dbReference>
<dbReference type="SMART" id="SM00871">
    <property type="entry name" value="AraC_E_bind"/>
    <property type="match status" value="1"/>
</dbReference>